<organism evidence="4 5">
    <name type="scientific">Anolis carolinensis</name>
    <name type="common">Green anole</name>
    <name type="synonym">American chameleon</name>
    <dbReference type="NCBI Taxonomy" id="28377"/>
    <lineage>
        <taxon>Eukaryota</taxon>
        <taxon>Metazoa</taxon>
        <taxon>Chordata</taxon>
        <taxon>Craniata</taxon>
        <taxon>Vertebrata</taxon>
        <taxon>Euteleostomi</taxon>
        <taxon>Lepidosauria</taxon>
        <taxon>Squamata</taxon>
        <taxon>Bifurcata</taxon>
        <taxon>Unidentata</taxon>
        <taxon>Episquamata</taxon>
        <taxon>Toxicofera</taxon>
        <taxon>Iguania</taxon>
        <taxon>Dactyloidae</taxon>
        <taxon>Anolis</taxon>
    </lineage>
</organism>
<evidence type="ECO:0000259" key="2">
    <source>
        <dbReference type="Pfam" id="PF17403"/>
    </source>
</evidence>
<keyword evidence="1" id="KW-0539">Nucleus</keyword>
<reference evidence="4" key="2">
    <citation type="submission" date="2025-08" db="UniProtKB">
        <authorList>
            <consortium name="Ensembl"/>
        </authorList>
    </citation>
    <scope>IDENTIFICATION</scope>
</reference>
<dbReference type="Pfam" id="PF17404">
    <property type="entry name" value="Nrap_D3"/>
    <property type="match status" value="1"/>
</dbReference>
<dbReference type="InterPro" id="IPR035367">
    <property type="entry name" value="Nrap_D2"/>
</dbReference>
<evidence type="ECO:0000313" key="5">
    <source>
        <dbReference type="Proteomes" id="UP000001646"/>
    </source>
</evidence>
<dbReference type="GeneTree" id="ENSGT00390000018619"/>
<dbReference type="eggNOG" id="KOG2054">
    <property type="taxonomic scope" value="Eukaryota"/>
</dbReference>
<dbReference type="PANTHER" id="PTHR17972:SF0">
    <property type="entry name" value="NUCLEOLAR PROTEIN 6"/>
    <property type="match status" value="1"/>
</dbReference>
<sequence length="204" mass="23007">MHFLSFLATTDLTTSGINLSKNMDGTLPSLSDFHEAFQVVFVDPSGRVNLCADMTASTYKQIQLEAKRSMEILDDKTVDGFQLVFMTHKPLIRTFDHVFHFRHVSKLQAACKKMKLLNELMDHGGNYVAATLPFLLRLLERGLGRRIMLLTHTLPQTPPWSISEDPPKHRDIGSLSFGLLLSLDFATSILERGPEADRPEVRLV</sequence>
<keyword evidence="5" id="KW-1185">Reference proteome</keyword>
<dbReference type="Bgee" id="ENSACAG00000000983">
    <property type="expression patterns" value="Expressed in kidney"/>
</dbReference>
<comment type="similarity">
    <text evidence="1">Belongs to the NRAP family.</text>
</comment>
<feature type="domain" description="Nrap protein" evidence="2">
    <location>
        <begin position="3"/>
        <end position="87"/>
    </location>
</feature>
<dbReference type="Gene3D" id="1.10.1410.10">
    <property type="match status" value="1"/>
</dbReference>
<evidence type="ECO:0000256" key="1">
    <source>
        <dbReference type="RuleBase" id="RU364032"/>
    </source>
</evidence>
<dbReference type="Pfam" id="PF17403">
    <property type="entry name" value="Nrap_D2"/>
    <property type="match status" value="1"/>
</dbReference>
<keyword evidence="1" id="KW-0694">RNA-binding</keyword>
<dbReference type="HOGENOM" id="CLU_1386980_0_0_1"/>
<evidence type="ECO:0000313" key="4">
    <source>
        <dbReference type="Ensembl" id="ENSACAP00000000891.3"/>
    </source>
</evidence>
<accession>H9G4G3</accession>
<reference evidence="4" key="1">
    <citation type="submission" date="2009-12" db="EMBL/GenBank/DDBJ databases">
        <title>The Genome Sequence of Anolis carolinensis (Green Anole Lizard).</title>
        <authorList>
            <consortium name="The Genome Sequencing Platform"/>
            <person name="Di Palma F."/>
            <person name="Alfoldi J."/>
            <person name="Heiman D."/>
            <person name="Young S."/>
            <person name="Grabherr M."/>
            <person name="Johnson J."/>
            <person name="Lander E.S."/>
            <person name="Lindblad-Toh K."/>
        </authorList>
    </citation>
    <scope>NUCLEOTIDE SEQUENCE [LARGE SCALE GENOMIC DNA]</scope>
    <source>
        <strain evidence="4">JBL SC #1</strain>
    </source>
</reference>
<reference evidence="4" key="3">
    <citation type="submission" date="2025-09" db="UniProtKB">
        <authorList>
            <consortium name="Ensembl"/>
        </authorList>
    </citation>
    <scope>IDENTIFICATION</scope>
</reference>
<proteinExistence type="inferred from homology"/>
<comment type="subcellular location">
    <subcellularLocation>
        <location evidence="1">Nucleus</location>
        <location evidence="1">Nucleolus</location>
    </subcellularLocation>
</comment>
<feature type="domain" description="Nrap protein" evidence="3">
    <location>
        <begin position="93"/>
        <end position="198"/>
    </location>
</feature>
<dbReference type="STRING" id="28377.ENSACAP00000000891"/>
<dbReference type="Proteomes" id="UP000001646">
    <property type="component" value="Unplaced"/>
</dbReference>
<dbReference type="InterPro" id="IPR005554">
    <property type="entry name" value="NOL6/Upt22"/>
</dbReference>
<dbReference type="InParanoid" id="H9G4G3"/>
<name>H9G4G3_ANOCA</name>
<protein>
    <recommendedName>
        <fullName evidence="1">Nucleolar protein 6</fullName>
    </recommendedName>
</protein>
<dbReference type="Ensembl" id="ENSACAT00000000918.3">
    <property type="protein sequence ID" value="ENSACAP00000000891.3"/>
    <property type="gene ID" value="ENSACAG00000000983.3"/>
</dbReference>
<dbReference type="PANTHER" id="PTHR17972">
    <property type="entry name" value="NUCLEOLAR RNA-ASSOCIATED PROTEIN"/>
    <property type="match status" value="1"/>
</dbReference>
<dbReference type="AlphaFoldDB" id="H9G4G3"/>
<evidence type="ECO:0000259" key="3">
    <source>
        <dbReference type="Pfam" id="PF17404"/>
    </source>
</evidence>
<dbReference type="GO" id="GO:0005730">
    <property type="term" value="C:nucleolus"/>
    <property type="evidence" value="ECO:0007669"/>
    <property type="project" value="UniProtKB-SubCell"/>
</dbReference>
<dbReference type="InterPro" id="IPR035368">
    <property type="entry name" value="Nrap_D3"/>
</dbReference>
<dbReference type="GO" id="GO:0003723">
    <property type="term" value="F:RNA binding"/>
    <property type="evidence" value="ECO:0007669"/>
    <property type="project" value="UniProtKB-KW"/>
</dbReference>